<keyword evidence="3" id="KW-1185">Reference proteome</keyword>
<dbReference type="EMBL" id="JABSTU010000007">
    <property type="protein sequence ID" value="KAH8025810.1"/>
    <property type="molecule type" value="Genomic_DNA"/>
</dbReference>
<evidence type="ECO:0000313" key="2">
    <source>
        <dbReference type="EMBL" id="KAH8025810.1"/>
    </source>
</evidence>
<dbReference type="AlphaFoldDB" id="A0A9J6DVB4"/>
<gene>
    <name evidence="2" type="ORF">HPB51_012132</name>
</gene>
<evidence type="ECO:0000313" key="3">
    <source>
        <dbReference type="Proteomes" id="UP000821866"/>
    </source>
</evidence>
<dbReference type="Proteomes" id="UP000821866">
    <property type="component" value="Unassembled WGS sequence"/>
</dbReference>
<sequence>MNVSDPRSLDLNIGDSLLKFIHQHFYRASPQSPAFICQPDAYIGDIVRRFNFEARKFNLRLLNLCHAREGVFYVNHRIDALPPRIVLAANGLYLSFTEVSLLAWNIYNLLLDIRRPYINTWLDHAPQPEAYELQETPSYSHELRHDPSGDTCRGGERKKKNQAATKAATAPSTGQQIPSGPP</sequence>
<organism evidence="2 3">
    <name type="scientific">Rhipicephalus microplus</name>
    <name type="common">Cattle tick</name>
    <name type="synonym">Boophilus microplus</name>
    <dbReference type="NCBI Taxonomy" id="6941"/>
    <lineage>
        <taxon>Eukaryota</taxon>
        <taxon>Metazoa</taxon>
        <taxon>Ecdysozoa</taxon>
        <taxon>Arthropoda</taxon>
        <taxon>Chelicerata</taxon>
        <taxon>Arachnida</taxon>
        <taxon>Acari</taxon>
        <taxon>Parasitiformes</taxon>
        <taxon>Ixodida</taxon>
        <taxon>Ixodoidea</taxon>
        <taxon>Ixodidae</taxon>
        <taxon>Rhipicephalinae</taxon>
        <taxon>Rhipicephalus</taxon>
        <taxon>Boophilus</taxon>
    </lineage>
</organism>
<evidence type="ECO:0000256" key="1">
    <source>
        <dbReference type="SAM" id="MobiDB-lite"/>
    </source>
</evidence>
<reference evidence="2" key="1">
    <citation type="journal article" date="2020" name="Cell">
        <title>Large-Scale Comparative Analyses of Tick Genomes Elucidate Their Genetic Diversity and Vector Capacities.</title>
        <authorList>
            <consortium name="Tick Genome and Microbiome Consortium (TIGMIC)"/>
            <person name="Jia N."/>
            <person name="Wang J."/>
            <person name="Shi W."/>
            <person name="Du L."/>
            <person name="Sun Y."/>
            <person name="Zhan W."/>
            <person name="Jiang J.F."/>
            <person name="Wang Q."/>
            <person name="Zhang B."/>
            <person name="Ji P."/>
            <person name="Bell-Sakyi L."/>
            <person name="Cui X.M."/>
            <person name="Yuan T.T."/>
            <person name="Jiang B.G."/>
            <person name="Yang W.F."/>
            <person name="Lam T.T."/>
            <person name="Chang Q.C."/>
            <person name="Ding S.J."/>
            <person name="Wang X.J."/>
            <person name="Zhu J.G."/>
            <person name="Ruan X.D."/>
            <person name="Zhao L."/>
            <person name="Wei J.T."/>
            <person name="Ye R.Z."/>
            <person name="Que T.C."/>
            <person name="Du C.H."/>
            <person name="Zhou Y.H."/>
            <person name="Cheng J.X."/>
            <person name="Dai P.F."/>
            <person name="Guo W.B."/>
            <person name="Han X.H."/>
            <person name="Huang E.J."/>
            <person name="Li L.F."/>
            <person name="Wei W."/>
            <person name="Gao Y.C."/>
            <person name="Liu J.Z."/>
            <person name="Shao H.Z."/>
            <person name="Wang X."/>
            <person name="Wang C.C."/>
            <person name="Yang T.C."/>
            <person name="Huo Q.B."/>
            <person name="Li W."/>
            <person name="Chen H.Y."/>
            <person name="Chen S.E."/>
            <person name="Zhou L.G."/>
            <person name="Ni X.B."/>
            <person name="Tian J.H."/>
            <person name="Sheng Y."/>
            <person name="Liu T."/>
            <person name="Pan Y.S."/>
            <person name="Xia L.Y."/>
            <person name="Li J."/>
            <person name="Zhao F."/>
            <person name="Cao W.C."/>
        </authorList>
    </citation>
    <scope>NUCLEOTIDE SEQUENCE</scope>
    <source>
        <strain evidence="2">Rmic-2018</strain>
    </source>
</reference>
<feature type="region of interest" description="Disordered" evidence="1">
    <location>
        <begin position="136"/>
        <end position="182"/>
    </location>
</feature>
<name>A0A9J6DVB4_RHIMP</name>
<accession>A0A9J6DVB4</accession>
<reference evidence="2" key="2">
    <citation type="submission" date="2021-09" db="EMBL/GenBank/DDBJ databases">
        <authorList>
            <person name="Jia N."/>
            <person name="Wang J."/>
            <person name="Shi W."/>
            <person name="Du L."/>
            <person name="Sun Y."/>
            <person name="Zhan W."/>
            <person name="Jiang J."/>
            <person name="Wang Q."/>
            <person name="Zhang B."/>
            <person name="Ji P."/>
            <person name="Sakyi L.B."/>
            <person name="Cui X."/>
            <person name="Yuan T."/>
            <person name="Jiang B."/>
            <person name="Yang W."/>
            <person name="Lam T.T.-Y."/>
            <person name="Chang Q."/>
            <person name="Ding S."/>
            <person name="Wang X."/>
            <person name="Zhu J."/>
            <person name="Ruan X."/>
            <person name="Zhao L."/>
            <person name="Wei J."/>
            <person name="Que T."/>
            <person name="Du C."/>
            <person name="Cheng J."/>
            <person name="Dai P."/>
            <person name="Han X."/>
            <person name="Huang E."/>
            <person name="Gao Y."/>
            <person name="Liu J."/>
            <person name="Shao H."/>
            <person name="Ye R."/>
            <person name="Li L."/>
            <person name="Wei W."/>
            <person name="Wang X."/>
            <person name="Wang C."/>
            <person name="Huo Q."/>
            <person name="Li W."/>
            <person name="Guo W."/>
            <person name="Chen H."/>
            <person name="Chen S."/>
            <person name="Zhou L."/>
            <person name="Zhou L."/>
            <person name="Ni X."/>
            <person name="Tian J."/>
            <person name="Zhou Y."/>
            <person name="Sheng Y."/>
            <person name="Liu T."/>
            <person name="Pan Y."/>
            <person name="Xia L."/>
            <person name="Li J."/>
            <person name="Zhao F."/>
            <person name="Cao W."/>
        </authorList>
    </citation>
    <scope>NUCLEOTIDE SEQUENCE</scope>
    <source>
        <strain evidence="2">Rmic-2018</strain>
        <tissue evidence="2">Larvae</tissue>
    </source>
</reference>
<comment type="caution">
    <text evidence="2">The sequence shown here is derived from an EMBL/GenBank/DDBJ whole genome shotgun (WGS) entry which is preliminary data.</text>
</comment>
<proteinExistence type="predicted"/>
<feature type="compositionally biased region" description="Polar residues" evidence="1">
    <location>
        <begin position="171"/>
        <end position="182"/>
    </location>
</feature>
<protein>
    <submittedName>
        <fullName evidence="2">Uncharacterized protein</fullName>
    </submittedName>
</protein>